<reference evidence="6" key="2">
    <citation type="submission" date="2021-04" db="EMBL/GenBank/DDBJ databases">
        <authorList>
            <person name="Gilroy R."/>
        </authorList>
    </citation>
    <scope>NUCLEOTIDE SEQUENCE</scope>
    <source>
        <strain evidence="6">ChiBcec18-1249</strain>
    </source>
</reference>
<protein>
    <recommendedName>
        <fullName evidence="5">5-formyltetrahydrofolate cyclo-ligase</fullName>
        <ecNumber evidence="5">6.3.3.2</ecNumber>
    </recommendedName>
</protein>
<dbReference type="Proteomes" id="UP000823824">
    <property type="component" value="Unassembled WGS sequence"/>
</dbReference>
<feature type="binding site" evidence="4">
    <location>
        <begin position="135"/>
        <end position="143"/>
    </location>
    <ligand>
        <name>ATP</name>
        <dbReference type="ChEBI" id="CHEBI:30616"/>
    </ligand>
</feature>
<dbReference type="GO" id="GO:0035999">
    <property type="term" value="P:tetrahydrofolate interconversion"/>
    <property type="evidence" value="ECO:0007669"/>
    <property type="project" value="TreeGrafter"/>
</dbReference>
<keyword evidence="5" id="KW-0460">Magnesium</keyword>
<reference evidence="6" key="1">
    <citation type="journal article" date="2021" name="PeerJ">
        <title>Extensive microbial diversity within the chicken gut microbiome revealed by metagenomics and culture.</title>
        <authorList>
            <person name="Gilroy R."/>
            <person name="Ravi A."/>
            <person name="Getino M."/>
            <person name="Pursley I."/>
            <person name="Horton D.L."/>
            <person name="Alikhan N.F."/>
            <person name="Baker D."/>
            <person name="Gharbi K."/>
            <person name="Hall N."/>
            <person name="Watson M."/>
            <person name="Adriaenssens E.M."/>
            <person name="Foster-Nyarko E."/>
            <person name="Jarju S."/>
            <person name="Secka A."/>
            <person name="Antonio M."/>
            <person name="Oren A."/>
            <person name="Chaudhuri R.R."/>
            <person name="La Ragione R."/>
            <person name="Hildebrand F."/>
            <person name="Pallen M.J."/>
        </authorList>
    </citation>
    <scope>NUCLEOTIDE SEQUENCE</scope>
    <source>
        <strain evidence="6">ChiBcec18-1249</strain>
    </source>
</reference>
<name>A0A9D2LKF6_9FIRM</name>
<evidence type="ECO:0000256" key="2">
    <source>
        <dbReference type="ARBA" id="ARBA00022741"/>
    </source>
</evidence>
<dbReference type="InterPro" id="IPR037171">
    <property type="entry name" value="NagB/RpiA_transferase-like"/>
</dbReference>
<dbReference type="EMBL" id="DWZJ01000074">
    <property type="protein sequence ID" value="HJB13780.1"/>
    <property type="molecule type" value="Genomic_DNA"/>
</dbReference>
<evidence type="ECO:0000256" key="3">
    <source>
        <dbReference type="ARBA" id="ARBA00022840"/>
    </source>
</evidence>
<evidence type="ECO:0000256" key="4">
    <source>
        <dbReference type="PIRSR" id="PIRSR006806-1"/>
    </source>
</evidence>
<accession>A0A9D2LKF6</accession>
<dbReference type="PANTHER" id="PTHR23407">
    <property type="entry name" value="ATPASE INHIBITOR/5-FORMYLTETRAHYDROFOLATE CYCLO-LIGASE"/>
    <property type="match status" value="1"/>
</dbReference>
<dbReference type="Pfam" id="PF01812">
    <property type="entry name" value="5-FTHF_cyc-lig"/>
    <property type="match status" value="1"/>
</dbReference>
<keyword evidence="3 4" id="KW-0067">ATP-binding</keyword>
<comment type="cofactor">
    <cofactor evidence="5">
        <name>Mg(2+)</name>
        <dbReference type="ChEBI" id="CHEBI:18420"/>
    </cofactor>
</comment>
<feature type="binding site" evidence="4">
    <location>
        <begin position="7"/>
        <end position="11"/>
    </location>
    <ligand>
        <name>ATP</name>
        <dbReference type="ChEBI" id="CHEBI:30616"/>
    </ligand>
</feature>
<gene>
    <name evidence="6" type="ORF">H9787_08715</name>
</gene>
<comment type="catalytic activity">
    <reaction evidence="5">
        <text>(6S)-5-formyl-5,6,7,8-tetrahydrofolate + ATP = (6R)-5,10-methenyltetrahydrofolate + ADP + phosphate</text>
        <dbReference type="Rhea" id="RHEA:10488"/>
        <dbReference type="ChEBI" id="CHEBI:30616"/>
        <dbReference type="ChEBI" id="CHEBI:43474"/>
        <dbReference type="ChEBI" id="CHEBI:57455"/>
        <dbReference type="ChEBI" id="CHEBI:57457"/>
        <dbReference type="ChEBI" id="CHEBI:456216"/>
        <dbReference type="EC" id="6.3.3.2"/>
    </reaction>
</comment>
<keyword evidence="5" id="KW-0479">Metal-binding</keyword>
<sequence>MTTDTEKQQLRQTIRRLAAQLSPRYRTAADAAIARHLLALPEYQSAGAVFCFVSAGREIDTRPILERALADGKTLCVPLCVADGIMEPRAVRDLKELSPGAYGILEPPADSPRLSPDQIDLAVIPCVTCSREGRRLGRGGGYYDRFLAHYRGAAVLVCRERLLRQEIPFGVHDYPVPWVVTEAGLFEDGTPARPE</sequence>
<feature type="binding site" evidence="4">
    <location>
        <position position="53"/>
    </location>
    <ligand>
        <name>substrate</name>
    </ligand>
</feature>
<feature type="binding site" evidence="4">
    <location>
        <position position="58"/>
    </location>
    <ligand>
        <name>substrate</name>
    </ligand>
</feature>
<keyword evidence="2 4" id="KW-0547">Nucleotide-binding</keyword>
<dbReference type="InterPro" id="IPR024185">
    <property type="entry name" value="FTHF_cligase-like_sf"/>
</dbReference>
<organism evidence="6 7">
    <name type="scientific">Candidatus Oscillibacter excrementigallinarum</name>
    <dbReference type="NCBI Taxonomy" id="2838716"/>
    <lineage>
        <taxon>Bacteria</taxon>
        <taxon>Bacillati</taxon>
        <taxon>Bacillota</taxon>
        <taxon>Clostridia</taxon>
        <taxon>Eubacteriales</taxon>
        <taxon>Oscillospiraceae</taxon>
        <taxon>Oscillibacter</taxon>
    </lineage>
</organism>
<evidence type="ECO:0000313" key="6">
    <source>
        <dbReference type="EMBL" id="HJB13780.1"/>
    </source>
</evidence>
<dbReference type="PANTHER" id="PTHR23407:SF1">
    <property type="entry name" value="5-FORMYLTETRAHYDROFOLATE CYCLO-LIGASE"/>
    <property type="match status" value="1"/>
</dbReference>
<dbReference type="Gene3D" id="3.40.50.10420">
    <property type="entry name" value="NagB/RpiA/CoA transferase-like"/>
    <property type="match status" value="1"/>
</dbReference>
<evidence type="ECO:0000256" key="5">
    <source>
        <dbReference type="RuleBase" id="RU361279"/>
    </source>
</evidence>
<comment type="caution">
    <text evidence="6">The sequence shown here is derived from an EMBL/GenBank/DDBJ whole genome shotgun (WGS) entry which is preliminary data.</text>
</comment>
<dbReference type="AlphaFoldDB" id="A0A9D2LKF6"/>
<dbReference type="GO" id="GO:0046872">
    <property type="term" value="F:metal ion binding"/>
    <property type="evidence" value="ECO:0007669"/>
    <property type="project" value="UniProtKB-KW"/>
</dbReference>
<dbReference type="InterPro" id="IPR002698">
    <property type="entry name" value="FTHF_cligase"/>
</dbReference>
<evidence type="ECO:0000256" key="1">
    <source>
        <dbReference type="ARBA" id="ARBA00010638"/>
    </source>
</evidence>
<dbReference type="PIRSF" id="PIRSF006806">
    <property type="entry name" value="FTHF_cligase"/>
    <property type="match status" value="1"/>
</dbReference>
<evidence type="ECO:0000313" key="7">
    <source>
        <dbReference type="Proteomes" id="UP000823824"/>
    </source>
</evidence>
<dbReference type="NCBIfam" id="TIGR02727">
    <property type="entry name" value="MTHFS_bact"/>
    <property type="match status" value="1"/>
</dbReference>
<comment type="similarity">
    <text evidence="1 5">Belongs to the 5-formyltetrahydrofolate cyclo-ligase family.</text>
</comment>
<dbReference type="GO" id="GO:0009396">
    <property type="term" value="P:folic acid-containing compound biosynthetic process"/>
    <property type="evidence" value="ECO:0007669"/>
    <property type="project" value="TreeGrafter"/>
</dbReference>
<dbReference type="GO" id="GO:0005524">
    <property type="term" value="F:ATP binding"/>
    <property type="evidence" value="ECO:0007669"/>
    <property type="project" value="UniProtKB-KW"/>
</dbReference>
<dbReference type="SUPFAM" id="SSF100950">
    <property type="entry name" value="NagB/RpiA/CoA transferase-like"/>
    <property type="match status" value="1"/>
</dbReference>
<keyword evidence="6" id="KW-0436">Ligase</keyword>
<dbReference type="EC" id="6.3.3.2" evidence="5"/>
<proteinExistence type="inferred from homology"/>
<dbReference type="GO" id="GO:0030272">
    <property type="term" value="F:5-formyltetrahydrofolate cyclo-ligase activity"/>
    <property type="evidence" value="ECO:0007669"/>
    <property type="project" value="UniProtKB-EC"/>
</dbReference>